<dbReference type="EMBL" id="JAUHLI010000016">
    <property type="protein sequence ID" value="MEE2002791.1"/>
    <property type="molecule type" value="Genomic_DNA"/>
</dbReference>
<dbReference type="SMART" id="SM00020">
    <property type="entry name" value="Tryp_SPc"/>
    <property type="match status" value="1"/>
</dbReference>
<evidence type="ECO:0000313" key="3">
    <source>
        <dbReference type="EMBL" id="MEE2002791.1"/>
    </source>
</evidence>
<feature type="chain" id="PRO_5045097912" evidence="1">
    <location>
        <begin position="21"/>
        <end position="325"/>
    </location>
</feature>
<dbReference type="InterPro" id="IPR051333">
    <property type="entry name" value="CLIP_Serine_Protease"/>
</dbReference>
<organism evidence="3 4">
    <name type="scientific">Alkalimonas cellulosilytica</name>
    <dbReference type="NCBI Taxonomy" id="3058395"/>
    <lineage>
        <taxon>Bacteria</taxon>
        <taxon>Pseudomonadati</taxon>
        <taxon>Pseudomonadota</taxon>
        <taxon>Gammaproteobacteria</taxon>
        <taxon>Alkalimonas</taxon>
    </lineage>
</organism>
<protein>
    <submittedName>
        <fullName evidence="3">Trypsin-like serine protease</fullName>
        <ecNumber evidence="3">3.4.21.-</ecNumber>
    </submittedName>
</protein>
<dbReference type="InterPro" id="IPR013424">
    <property type="entry name" value="Ice-binding_C"/>
</dbReference>
<proteinExistence type="predicted"/>
<feature type="signal peptide" evidence="1">
    <location>
        <begin position="1"/>
        <end position="20"/>
    </location>
</feature>
<feature type="domain" description="Peptidase S1" evidence="2">
    <location>
        <begin position="18"/>
        <end position="299"/>
    </location>
</feature>
<dbReference type="PANTHER" id="PTHR24260:SF136">
    <property type="entry name" value="GH08193P-RELATED"/>
    <property type="match status" value="1"/>
</dbReference>
<dbReference type="InterPro" id="IPR009003">
    <property type="entry name" value="Peptidase_S1_PA"/>
</dbReference>
<keyword evidence="3" id="KW-0378">Hydrolase</keyword>
<evidence type="ECO:0000259" key="2">
    <source>
        <dbReference type="PROSITE" id="PS50240"/>
    </source>
</evidence>
<dbReference type="PROSITE" id="PS00134">
    <property type="entry name" value="TRYPSIN_HIS"/>
    <property type="match status" value="1"/>
</dbReference>
<accession>A0ABU7J8B5</accession>
<dbReference type="PANTHER" id="PTHR24260">
    <property type="match status" value="1"/>
</dbReference>
<dbReference type="NCBIfam" id="TIGR02595">
    <property type="entry name" value="PEP_CTERM"/>
    <property type="match status" value="1"/>
</dbReference>
<dbReference type="EC" id="3.4.21.-" evidence="3"/>
<dbReference type="SUPFAM" id="SSF50494">
    <property type="entry name" value="Trypsin-like serine proteases"/>
    <property type="match status" value="1"/>
</dbReference>
<keyword evidence="1" id="KW-0732">Signal</keyword>
<reference evidence="3 4" key="1">
    <citation type="submission" date="2023-07" db="EMBL/GenBank/DDBJ databases">
        <title>Alkalimonas sp., MEB108 novel, alkaliphilic bacterium isolated from Lonar Lake, India.</title>
        <authorList>
            <person name="Joshi A."/>
            <person name="Thite S."/>
        </authorList>
    </citation>
    <scope>NUCLEOTIDE SEQUENCE [LARGE SCALE GENOMIC DNA]</scope>
    <source>
        <strain evidence="3 4">MEB108</strain>
    </source>
</reference>
<evidence type="ECO:0000256" key="1">
    <source>
        <dbReference type="SAM" id="SignalP"/>
    </source>
</evidence>
<dbReference type="InterPro" id="IPR001254">
    <property type="entry name" value="Trypsin_dom"/>
</dbReference>
<dbReference type="Proteomes" id="UP001336314">
    <property type="component" value="Unassembled WGS sequence"/>
</dbReference>
<name>A0ABU7J8B5_9GAMM</name>
<dbReference type="InterPro" id="IPR018114">
    <property type="entry name" value="TRYPSIN_HIS"/>
</dbReference>
<keyword evidence="4" id="KW-1185">Reference proteome</keyword>
<dbReference type="Pfam" id="PF00089">
    <property type="entry name" value="Trypsin"/>
    <property type="match status" value="1"/>
</dbReference>
<gene>
    <name evidence="3" type="ORF">QWY20_15125</name>
</gene>
<sequence length="325" mass="35117">MNARFVVASLFALNSVSVIAGVIRHDVDDSVYRTLSYNQQFDSVGAILFDTPNGGFICSGTVIASNWVLTAGHCVDDAISMTFYLPQYDDGRTTLLGHTAHTASSWVWHENWTGNNLWDGWDIGLMYFDNPFDVEPAKLYTGNNETGAVTTHVGYGATGNGLTGVTAGAGQRRAGQNLVDGLYSDGGTGQQILLSDFDHPDETAINTDFGMTHNELVNFAYDIWGFGITSQSGALALEYGIAGGDSGGAAFIQENGEWLLAGVHSFGSGLYRQPTSRYGEIFGSVRVSDMYDWIQSYTSTPVPNPATLGLFGLGLTLLWVRRRRS</sequence>
<evidence type="ECO:0000313" key="4">
    <source>
        <dbReference type="Proteomes" id="UP001336314"/>
    </source>
</evidence>
<dbReference type="InterPro" id="IPR043504">
    <property type="entry name" value="Peptidase_S1_PA_chymotrypsin"/>
</dbReference>
<dbReference type="Gene3D" id="2.40.10.10">
    <property type="entry name" value="Trypsin-like serine proteases"/>
    <property type="match status" value="1"/>
</dbReference>
<dbReference type="RefSeq" id="WP_330129836.1">
    <property type="nucleotide sequence ID" value="NZ_JAUHLI010000016.1"/>
</dbReference>
<comment type="caution">
    <text evidence="3">The sequence shown here is derived from an EMBL/GenBank/DDBJ whole genome shotgun (WGS) entry which is preliminary data.</text>
</comment>
<dbReference type="PROSITE" id="PS50240">
    <property type="entry name" value="TRYPSIN_DOM"/>
    <property type="match status" value="1"/>
</dbReference>
<dbReference type="GO" id="GO:0016787">
    <property type="term" value="F:hydrolase activity"/>
    <property type="evidence" value="ECO:0007669"/>
    <property type="project" value="UniProtKB-KW"/>
</dbReference>